<reference evidence="6" key="1">
    <citation type="journal article" date="2019" name="Int. J. Syst. Evol. Microbiol.">
        <title>The Global Catalogue of Microorganisms (GCM) 10K type strain sequencing project: providing services to taxonomists for standard genome sequencing and annotation.</title>
        <authorList>
            <consortium name="The Broad Institute Genomics Platform"/>
            <consortium name="The Broad Institute Genome Sequencing Center for Infectious Disease"/>
            <person name="Wu L."/>
            <person name="Ma J."/>
        </authorList>
    </citation>
    <scope>NUCLEOTIDE SEQUENCE [LARGE SCALE GENOMIC DNA]</scope>
    <source>
        <strain evidence="6">CECT 8472</strain>
    </source>
</reference>
<dbReference type="SUPFAM" id="SSF49503">
    <property type="entry name" value="Cupredoxins"/>
    <property type="match status" value="1"/>
</dbReference>
<feature type="domain" description="EfeO-type cupredoxin-like" evidence="4">
    <location>
        <begin position="44"/>
        <end position="91"/>
    </location>
</feature>
<keyword evidence="2" id="KW-0186">Copper</keyword>
<dbReference type="Proteomes" id="UP001595799">
    <property type="component" value="Unassembled WGS sequence"/>
</dbReference>
<gene>
    <name evidence="5" type="ORF">ACFOW6_11520</name>
</gene>
<evidence type="ECO:0000256" key="2">
    <source>
        <dbReference type="ARBA" id="ARBA00023008"/>
    </source>
</evidence>
<dbReference type="InterPro" id="IPR050845">
    <property type="entry name" value="Cu-binding_ET"/>
</dbReference>
<sequence>MFKTVRSRPFAALLLSVTLLSGNALAAGSHSGGHDGPHGKQGEASAVSRTIEVVMGDNYFEPESFSVEAGETVRFNVRNEGELVHEFNIGTPDMHADHQEEMMMMTEHGVLKVDRLDMEAAREMQDSMGHGMHDDPNSVLLEPGENGEVVWTFPEDREVTLEFGCNVPGHYASGMVGEFELTN</sequence>
<keyword evidence="6" id="KW-1185">Reference proteome</keyword>
<proteinExistence type="predicted"/>
<evidence type="ECO:0000313" key="6">
    <source>
        <dbReference type="Proteomes" id="UP001595799"/>
    </source>
</evidence>
<dbReference type="Gene3D" id="2.60.40.420">
    <property type="entry name" value="Cupredoxins - blue copper proteins"/>
    <property type="match status" value="1"/>
</dbReference>
<evidence type="ECO:0000259" key="4">
    <source>
        <dbReference type="Pfam" id="PF13473"/>
    </source>
</evidence>
<dbReference type="PANTHER" id="PTHR38439">
    <property type="entry name" value="AURACYANIN-B"/>
    <property type="match status" value="1"/>
</dbReference>
<dbReference type="RefSeq" id="WP_382422514.1">
    <property type="nucleotide sequence ID" value="NZ_JBHSCW010000006.1"/>
</dbReference>
<organism evidence="5 6">
    <name type="scientific">Fodinicurvata halophila</name>
    <dbReference type="NCBI Taxonomy" id="1419723"/>
    <lineage>
        <taxon>Bacteria</taxon>
        <taxon>Pseudomonadati</taxon>
        <taxon>Pseudomonadota</taxon>
        <taxon>Alphaproteobacteria</taxon>
        <taxon>Rhodospirillales</taxon>
        <taxon>Rhodovibrionaceae</taxon>
        <taxon>Fodinicurvata</taxon>
    </lineage>
</organism>
<protein>
    <submittedName>
        <fullName evidence="5">Cupredoxin domain-containing protein</fullName>
    </submittedName>
</protein>
<dbReference type="EMBL" id="JBHSCW010000006">
    <property type="protein sequence ID" value="MFC4352167.1"/>
    <property type="molecule type" value="Genomic_DNA"/>
</dbReference>
<keyword evidence="1" id="KW-0479">Metal-binding</keyword>
<dbReference type="InterPro" id="IPR008972">
    <property type="entry name" value="Cupredoxin"/>
</dbReference>
<keyword evidence="3" id="KW-0732">Signal</keyword>
<accession>A0ABV8UN45</accession>
<dbReference type="InterPro" id="IPR028096">
    <property type="entry name" value="EfeO_Cupredoxin"/>
</dbReference>
<dbReference type="PANTHER" id="PTHR38439:SF3">
    <property type="entry name" value="COPPER-RESISTANT CUPROPROTEIN COPI"/>
    <property type="match status" value="1"/>
</dbReference>
<evidence type="ECO:0000256" key="1">
    <source>
        <dbReference type="ARBA" id="ARBA00022723"/>
    </source>
</evidence>
<dbReference type="Pfam" id="PF13473">
    <property type="entry name" value="Cupredoxin_1"/>
    <property type="match status" value="1"/>
</dbReference>
<feature type="signal peptide" evidence="3">
    <location>
        <begin position="1"/>
        <end position="26"/>
    </location>
</feature>
<evidence type="ECO:0000256" key="3">
    <source>
        <dbReference type="SAM" id="SignalP"/>
    </source>
</evidence>
<comment type="caution">
    <text evidence="5">The sequence shown here is derived from an EMBL/GenBank/DDBJ whole genome shotgun (WGS) entry which is preliminary data.</text>
</comment>
<name>A0ABV8UN45_9PROT</name>
<evidence type="ECO:0000313" key="5">
    <source>
        <dbReference type="EMBL" id="MFC4352167.1"/>
    </source>
</evidence>
<feature type="chain" id="PRO_5046516951" evidence="3">
    <location>
        <begin position="27"/>
        <end position="183"/>
    </location>
</feature>